<protein>
    <recommendedName>
        <fullName evidence="3">Winged helix DNA-binding domain-containing protein</fullName>
    </recommendedName>
</protein>
<evidence type="ECO:0008006" key="3">
    <source>
        <dbReference type="Google" id="ProtNLM"/>
    </source>
</evidence>
<name>A0A2V4NJC0_9ACTN</name>
<sequence length="394" mass="43285">MRLIDDTERRARLARRHALAPQHRVADAVAGTRAVAVLHATEPATPYLSLFARVDSFTRPDLDEALFESRSLVKQLAMRRTLFVFPREQLPAALGSAAARVAEQEYGRLVTDLEGQQITDDAVRWLAAARAAVLGRLAGGAELSATQLREELDELAGQLSLYEGKPYGQVLHVTPRVLAWLSACGELVRGRSAGHWRITRPLWTRMDEWLGAPARPSGAREGYAELVAAYLGAFGPVTERDLVWWFGATKGAVRQALADLAAVQVRLEREQTGWVLPDDLDPEPPVEPWAALLPALDATALGWKERDFYLPPDFAPGVFDRSGNCGTTAWWDGRIIGSYVQDEAGRVELVVPTDPGAAARTALAAEAERLSAWLDGEKVRTLYKSPLVTWERPG</sequence>
<comment type="caution">
    <text evidence="1">The sequence shown here is derived from an EMBL/GenBank/DDBJ whole genome shotgun (WGS) entry which is preliminary data.</text>
</comment>
<proteinExistence type="predicted"/>
<keyword evidence="2" id="KW-1185">Reference proteome</keyword>
<gene>
    <name evidence="1" type="ORF">C7C46_28465</name>
</gene>
<dbReference type="Pfam" id="PF06224">
    <property type="entry name" value="AlkZ-like"/>
    <property type="match status" value="1"/>
</dbReference>
<accession>A0A2V4NJC0</accession>
<dbReference type="AlphaFoldDB" id="A0A2V4NJC0"/>
<organism evidence="1 2">
    <name type="scientific">Streptomyces tateyamensis</name>
    <dbReference type="NCBI Taxonomy" id="565073"/>
    <lineage>
        <taxon>Bacteria</taxon>
        <taxon>Bacillati</taxon>
        <taxon>Actinomycetota</taxon>
        <taxon>Actinomycetes</taxon>
        <taxon>Kitasatosporales</taxon>
        <taxon>Streptomycetaceae</taxon>
        <taxon>Streptomyces</taxon>
    </lineage>
</organism>
<dbReference type="OrthoDB" id="9148135at2"/>
<reference evidence="1 2" key="1">
    <citation type="submission" date="2018-03" db="EMBL/GenBank/DDBJ databases">
        <title>Bioinformatic expansion and discovery of thiopeptide antibiotics.</title>
        <authorList>
            <person name="Schwalen C.J."/>
            <person name="Hudson G.A."/>
            <person name="Mitchell D.A."/>
        </authorList>
    </citation>
    <scope>NUCLEOTIDE SEQUENCE [LARGE SCALE GENOMIC DNA]</scope>
    <source>
        <strain evidence="1 2">ATCC 21389</strain>
    </source>
</reference>
<dbReference type="PANTHER" id="PTHR38479">
    <property type="entry name" value="LMO0824 PROTEIN"/>
    <property type="match status" value="1"/>
</dbReference>
<evidence type="ECO:0000313" key="2">
    <source>
        <dbReference type="Proteomes" id="UP000248039"/>
    </source>
</evidence>
<dbReference type="InterPro" id="IPR009351">
    <property type="entry name" value="AlkZ-like"/>
</dbReference>
<dbReference type="PANTHER" id="PTHR38479:SF2">
    <property type="entry name" value="WINGED HELIX DNA-BINDING DOMAIN-CONTAINING PROTEIN"/>
    <property type="match status" value="1"/>
</dbReference>
<dbReference type="Proteomes" id="UP000248039">
    <property type="component" value="Unassembled WGS sequence"/>
</dbReference>
<dbReference type="EMBL" id="PYBW01000132">
    <property type="protein sequence ID" value="PYC69050.1"/>
    <property type="molecule type" value="Genomic_DNA"/>
</dbReference>
<evidence type="ECO:0000313" key="1">
    <source>
        <dbReference type="EMBL" id="PYC69050.1"/>
    </source>
</evidence>
<dbReference type="RefSeq" id="WP_110672810.1">
    <property type="nucleotide sequence ID" value="NZ_PYBW01000132.1"/>
</dbReference>